<evidence type="ECO:0008006" key="3">
    <source>
        <dbReference type="Google" id="ProtNLM"/>
    </source>
</evidence>
<dbReference type="InterPro" id="IPR036513">
    <property type="entry name" value="STAS_dom_sf"/>
</dbReference>
<evidence type="ECO:0000313" key="1">
    <source>
        <dbReference type="EMBL" id="QEG01233.1"/>
    </source>
</evidence>
<evidence type="ECO:0000313" key="2">
    <source>
        <dbReference type="Proteomes" id="UP000321353"/>
    </source>
</evidence>
<dbReference type="InterPro" id="IPR021866">
    <property type="entry name" value="SpoIIAA-like"/>
</dbReference>
<keyword evidence="2" id="KW-1185">Reference proteome</keyword>
<dbReference type="AlphaFoldDB" id="A0A5B9MIP7"/>
<organism evidence="1 2">
    <name type="scientific">Stieleria maiorica</name>
    <dbReference type="NCBI Taxonomy" id="2795974"/>
    <lineage>
        <taxon>Bacteria</taxon>
        <taxon>Pseudomonadati</taxon>
        <taxon>Planctomycetota</taxon>
        <taxon>Planctomycetia</taxon>
        <taxon>Pirellulales</taxon>
        <taxon>Pirellulaceae</taxon>
        <taxon>Stieleria</taxon>
    </lineage>
</organism>
<sequence length="125" mass="14599">MGVRFSEVDLATRADSNVIHLHVSGTMNHEDYEIFGPDIEQLIQKHGKIRVLLELDDFHGWTARALWDDIKFDIQHFRDIERIAMVGDKAWEKWMAIFCSPFTAAKVKYFDASEIDAAWDWVDED</sequence>
<dbReference type="Proteomes" id="UP000321353">
    <property type="component" value="Chromosome"/>
</dbReference>
<proteinExistence type="predicted"/>
<protein>
    <recommendedName>
        <fullName evidence="3">STAS/SEC14 domain-containing protein</fullName>
    </recommendedName>
</protein>
<dbReference type="EMBL" id="CP036264">
    <property type="protein sequence ID" value="QEG01233.1"/>
    <property type="molecule type" value="Genomic_DNA"/>
</dbReference>
<gene>
    <name evidence="1" type="ORF">Mal15_53090</name>
</gene>
<dbReference type="RefSeq" id="WP_147870333.1">
    <property type="nucleotide sequence ID" value="NZ_CP036264.1"/>
</dbReference>
<name>A0A5B9MIP7_9BACT</name>
<dbReference type="KEGG" id="smam:Mal15_53090"/>
<dbReference type="Gene3D" id="3.40.50.10600">
    <property type="entry name" value="SpoIIaa-like domains"/>
    <property type="match status" value="1"/>
</dbReference>
<accession>A0A5B9MIP7</accession>
<reference evidence="1 2" key="1">
    <citation type="submission" date="2019-02" db="EMBL/GenBank/DDBJ databases">
        <title>Planctomycetal bacteria perform biofilm scaping via a novel small molecule.</title>
        <authorList>
            <person name="Jeske O."/>
            <person name="Boedeker C."/>
            <person name="Wiegand S."/>
            <person name="Breitling P."/>
            <person name="Kallscheuer N."/>
            <person name="Jogler M."/>
            <person name="Rohde M."/>
            <person name="Petersen J."/>
            <person name="Medema M.H."/>
            <person name="Surup F."/>
            <person name="Jogler C."/>
        </authorList>
    </citation>
    <scope>NUCLEOTIDE SEQUENCE [LARGE SCALE GENOMIC DNA]</scope>
    <source>
        <strain evidence="1 2">Mal15</strain>
    </source>
</reference>
<dbReference type="SUPFAM" id="SSF52091">
    <property type="entry name" value="SpoIIaa-like"/>
    <property type="match status" value="1"/>
</dbReference>
<dbReference type="Pfam" id="PF11964">
    <property type="entry name" value="SpoIIAA-like"/>
    <property type="match status" value="1"/>
</dbReference>
<dbReference type="InterPro" id="IPR038396">
    <property type="entry name" value="SpoIIAA-like_sf"/>
</dbReference>